<proteinExistence type="predicted"/>
<evidence type="ECO:0000313" key="3">
    <source>
        <dbReference type="Proteomes" id="UP000489600"/>
    </source>
</evidence>
<keyword evidence="3" id="KW-1185">Reference proteome</keyword>
<feature type="region of interest" description="Disordered" evidence="1">
    <location>
        <begin position="1"/>
        <end position="103"/>
    </location>
</feature>
<evidence type="ECO:0000313" key="2">
    <source>
        <dbReference type="EMBL" id="VVB04508.1"/>
    </source>
</evidence>
<evidence type="ECO:0000256" key="1">
    <source>
        <dbReference type="SAM" id="MobiDB-lite"/>
    </source>
</evidence>
<name>A0A565BSZ8_9BRAS</name>
<dbReference type="AlphaFoldDB" id="A0A565BSZ8"/>
<dbReference type="Proteomes" id="UP000489600">
    <property type="component" value="Unassembled WGS sequence"/>
</dbReference>
<gene>
    <name evidence="2" type="ORF">ANE_LOCUS14952</name>
</gene>
<protein>
    <submittedName>
        <fullName evidence="2">Uncharacterized protein</fullName>
    </submittedName>
</protein>
<organism evidence="2 3">
    <name type="scientific">Arabis nemorensis</name>
    <dbReference type="NCBI Taxonomy" id="586526"/>
    <lineage>
        <taxon>Eukaryota</taxon>
        <taxon>Viridiplantae</taxon>
        <taxon>Streptophyta</taxon>
        <taxon>Embryophyta</taxon>
        <taxon>Tracheophyta</taxon>
        <taxon>Spermatophyta</taxon>
        <taxon>Magnoliopsida</taxon>
        <taxon>eudicotyledons</taxon>
        <taxon>Gunneridae</taxon>
        <taxon>Pentapetalae</taxon>
        <taxon>rosids</taxon>
        <taxon>malvids</taxon>
        <taxon>Brassicales</taxon>
        <taxon>Brassicaceae</taxon>
        <taxon>Arabideae</taxon>
        <taxon>Arabis</taxon>
    </lineage>
</organism>
<reference evidence="2" key="1">
    <citation type="submission" date="2019-07" db="EMBL/GenBank/DDBJ databases">
        <authorList>
            <person name="Dittberner H."/>
        </authorList>
    </citation>
    <scope>NUCLEOTIDE SEQUENCE [LARGE SCALE GENOMIC DNA]</scope>
</reference>
<accession>A0A565BSZ8</accession>
<comment type="caution">
    <text evidence="2">The sequence shown here is derived from an EMBL/GenBank/DDBJ whole genome shotgun (WGS) entry which is preliminary data.</text>
</comment>
<dbReference type="OrthoDB" id="1106713at2759"/>
<feature type="compositionally biased region" description="Basic and acidic residues" evidence="1">
    <location>
        <begin position="56"/>
        <end position="70"/>
    </location>
</feature>
<sequence length="132" mass="14338">MVNVSKIQRNLRDNLNARRNGVQKPTRPNEYSGSRAKQNRSQQPGRGLIFGPVSGDSERSESGKRLRVEGKIGSVGEASVSMNQKHELGDGAYQKPVGENARGEPSLVEGEINKEKVMQHTSPAGVVDVMQA</sequence>
<dbReference type="EMBL" id="CABITT030000005">
    <property type="protein sequence ID" value="VVB04508.1"/>
    <property type="molecule type" value="Genomic_DNA"/>
</dbReference>
<feature type="compositionally biased region" description="Polar residues" evidence="1">
    <location>
        <begin position="29"/>
        <end position="44"/>
    </location>
</feature>